<gene>
    <name evidence="1" type="ORF">GOP47_0004531</name>
</gene>
<protein>
    <submittedName>
        <fullName evidence="1">Uncharacterized protein</fullName>
    </submittedName>
</protein>
<evidence type="ECO:0000313" key="1">
    <source>
        <dbReference type="EMBL" id="KAI5081348.1"/>
    </source>
</evidence>
<accession>A0A9D4V915</accession>
<evidence type="ECO:0000313" key="2">
    <source>
        <dbReference type="Proteomes" id="UP000886520"/>
    </source>
</evidence>
<organism evidence="1 2">
    <name type="scientific">Adiantum capillus-veneris</name>
    <name type="common">Maidenhair fern</name>
    <dbReference type="NCBI Taxonomy" id="13818"/>
    <lineage>
        <taxon>Eukaryota</taxon>
        <taxon>Viridiplantae</taxon>
        <taxon>Streptophyta</taxon>
        <taxon>Embryophyta</taxon>
        <taxon>Tracheophyta</taxon>
        <taxon>Polypodiopsida</taxon>
        <taxon>Polypodiidae</taxon>
        <taxon>Polypodiales</taxon>
        <taxon>Pteridineae</taxon>
        <taxon>Pteridaceae</taxon>
        <taxon>Vittarioideae</taxon>
        <taxon>Adiantum</taxon>
    </lineage>
</organism>
<dbReference type="AlphaFoldDB" id="A0A9D4V915"/>
<dbReference type="EMBL" id="JABFUD020000004">
    <property type="protein sequence ID" value="KAI5081348.1"/>
    <property type="molecule type" value="Genomic_DNA"/>
</dbReference>
<keyword evidence="2" id="KW-1185">Reference proteome</keyword>
<comment type="caution">
    <text evidence="1">The sequence shown here is derived from an EMBL/GenBank/DDBJ whole genome shotgun (WGS) entry which is preliminary data.</text>
</comment>
<name>A0A9D4V915_ADICA</name>
<proteinExistence type="predicted"/>
<dbReference type="Proteomes" id="UP000886520">
    <property type="component" value="Chromosome 4"/>
</dbReference>
<reference evidence="1" key="1">
    <citation type="submission" date="2021-01" db="EMBL/GenBank/DDBJ databases">
        <title>Adiantum capillus-veneris genome.</title>
        <authorList>
            <person name="Fang Y."/>
            <person name="Liao Q."/>
        </authorList>
    </citation>
    <scope>NUCLEOTIDE SEQUENCE</scope>
    <source>
        <strain evidence="1">H3</strain>
        <tissue evidence="1">Leaf</tissue>
    </source>
</reference>
<sequence length="147" mass="16574">MEPLGIVAVIDLTEDWTTTTSHAFSHRNLFLCTKPRNCERKQGLLGKKVKRSQKLFHTNVGVMKQPVDKNSEEPKWVKVWACVSNPFLKPLWPSTTVLICTQCDSEQQQQQRDCGPFSRICHRSQGCLSHHPAPAPAAITDEINHTG</sequence>